<name>A0A075B0J4_ROZAC</name>
<organism evidence="1 2">
    <name type="scientific">Rozella allomycis (strain CSF55)</name>
    <dbReference type="NCBI Taxonomy" id="988480"/>
    <lineage>
        <taxon>Eukaryota</taxon>
        <taxon>Fungi</taxon>
        <taxon>Fungi incertae sedis</taxon>
        <taxon>Cryptomycota</taxon>
        <taxon>Cryptomycota incertae sedis</taxon>
        <taxon>Rozella</taxon>
    </lineage>
</organism>
<dbReference type="EMBL" id="KE560729">
    <property type="protein sequence ID" value="EPZ35905.1"/>
    <property type="molecule type" value="Genomic_DNA"/>
</dbReference>
<dbReference type="HOGENOM" id="CLU_2741456_0_0_1"/>
<gene>
    <name evidence="1" type="ORF">O9G_003550</name>
</gene>
<evidence type="ECO:0000313" key="2">
    <source>
        <dbReference type="Proteomes" id="UP000030755"/>
    </source>
</evidence>
<keyword evidence="2" id="KW-1185">Reference proteome</keyword>
<sequence length="71" mass="8391">MKLVPNANGFFCLATVWPTMLRDDFLERFGRSVEYWRRMLIIWSGLWNADRGLDGIMERGNCEKNVEYSLT</sequence>
<reference evidence="1 2" key="1">
    <citation type="journal article" date="2013" name="Curr. Biol.">
        <title>Shared signatures of parasitism and phylogenomics unite Cryptomycota and microsporidia.</title>
        <authorList>
            <person name="James T.Y."/>
            <person name="Pelin A."/>
            <person name="Bonen L."/>
            <person name="Ahrendt S."/>
            <person name="Sain D."/>
            <person name="Corradi N."/>
            <person name="Stajich J.E."/>
        </authorList>
    </citation>
    <scope>NUCLEOTIDE SEQUENCE [LARGE SCALE GENOMIC DNA]</scope>
    <source>
        <strain evidence="1 2">CSF55</strain>
    </source>
</reference>
<proteinExistence type="predicted"/>
<protein>
    <submittedName>
        <fullName evidence="1">Uncharacterized protein</fullName>
    </submittedName>
</protein>
<accession>A0A075B0J4</accession>
<evidence type="ECO:0000313" key="1">
    <source>
        <dbReference type="EMBL" id="EPZ35905.1"/>
    </source>
</evidence>
<dbReference type="AlphaFoldDB" id="A0A075B0J4"/>
<dbReference type="Proteomes" id="UP000030755">
    <property type="component" value="Unassembled WGS sequence"/>
</dbReference>